<dbReference type="PANTHER" id="PTHR30352:SF4">
    <property type="entry name" value="PYRUVATE FORMATE-LYASE 2-ACTIVATING ENZYME"/>
    <property type="match status" value="1"/>
</dbReference>
<sequence length="310" mass="34041">MYRIFDIKRYSINDGPGIRITFFFKGCPLSCLWCHNPEGISRTQTRMYTPSKCILCGACVHFCPSGALFMPRRGASGAIRCDASKCTLCGKCAEACPTKAVEMAARTYTAEQIYTEIAKERPFFESSGGGVTFSGGEPLYQGDSIITLLDYIGEAAQKDGYTLHRTLDTTLFAPEALVRGTLGRCELYLVDLKHMDSAVHRRCCGVPNEPILNNLRVLAEAGADYIVRIPYIIGINATGDNVTATAAFLASLPRLPRYVELLPYHDIGKSKHSRMGTVYNPDGVSMSAPSEEDLQAAVEIFKKYGVPSRF</sequence>
<accession>A0A9D1E176</accession>
<feature type="domain" description="4Fe-4S ferredoxin-type" evidence="9">
    <location>
        <begin position="77"/>
        <end position="106"/>
    </location>
</feature>
<dbReference type="InterPro" id="IPR040074">
    <property type="entry name" value="BssD/PflA/YjjW"/>
</dbReference>
<evidence type="ECO:0000256" key="5">
    <source>
        <dbReference type="ARBA" id="ARBA00022723"/>
    </source>
</evidence>
<dbReference type="InterPro" id="IPR012839">
    <property type="entry name" value="Organic_radical_activase"/>
</dbReference>
<dbReference type="PROSITE" id="PS51379">
    <property type="entry name" value="4FE4S_FER_2"/>
    <property type="match status" value="2"/>
</dbReference>
<name>A0A9D1E176_9BACT</name>
<reference evidence="11" key="2">
    <citation type="journal article" date="2021" name="PeerJ">
        <title>Extensive microbial diversity within the chicken gut microbiome revealed by metagenomics and culture.</title>
        <authorList>
            <person name="Gilroy R."/>
            <person name="Ravi A."/>
            <person name="Getino M."/>
            <person name="Pursley I."/>
            <person name="Horton D.L."/>
            <person name="Alikhan N.F."/>
            <person name="Baker D."/>
            <person name="Gharbi K."/>
            <person name="Hall N."/>
            <person name="Watson M."/>
            <person name="Adriaenssens E.M."/>
            <person name="Foster-Nyarko E."/>
            <person name="Jarju S."/>
            <person name="Secka A."/>
            <person name="Antonio M."/>
            <person name="Oren A."/>
            <person name="Chaudhuri R.R."/>
            <person name="La Ragione R."/>
            <person name="Hildebrand F."/>
            <person name="Pallen M.J."/>
        </authorList>
    </citation>
    <scope>NUCLEOTIDE SEQUENCE</scope>
    <source>
        <strain evidence="11">ChiHjej13B12-12457</strain>
    </source>
</reference>
<dbReference type="InterPro" id="IPR058240">
    <property type="entry name" value="rSAM_sf"/>
</dbReference>
<evidence type="ECO:0000256" key="4">
    <source>
        <dbReference type="ARBA" id="ARBA00022691"/>
    </source>
</evidence>
<dbReference type="GO" id="GO:0046872">
    <property type="term" value="F:metal ion binding"/>
    <property type="evidence" value="ECO:0007669"/>
    <property type="project" value="UniProtKB-KW"/>
</dbReference>
<evidence type="ECO:0000256" key="6">
    <source>
        <dbReference type="ARBA" id="ARBA00023002"/>
    </source>
</evidence>
<dbReference type="PROSITE" id="PS01087">
    <property type="entry name" value="RADICAL_ACTIVATING"/>
    <property type="match status" value="1"/>
</dbReference>
<dbReference type="Gene3D" id="3.20.20.70">
    <property type="entry name" value="Aldolase class I"/>
    <property type="match status" value="1"/>
</dbReference>
<gene>
    <name evidence="11" type="ORF">IAC94_03475</name>
</gene>
<dbReference type="SUPFAM" id="SSF102114">
    <property type="entry name" value="Radical SAM enzymes"/>
    <property type="match status" value="1"/>
</dbReference>
<evidence type="ECO:0000313" key="12">
    <source>
        <dbReference type="Proteomes" id="UP000886744"/>
    </source>
</evidence>
<dbReference type="EMBL" id="DVHI01000043">
    <property type="protein sequence ID" value="HIR62569.1"/>
    <property type="molecule type" value="Genomic_DNA"/>
</dbReference>
<keyword evidence="7" id="KW-0408">Iron</keyword>
<dbReference type="Proteomes" id="UP000886744">
    <property type="component" value="Unassembled WGS sequence"/>
</dbReference>
<dbReference type="SUPFAM" id="SSF54862">
    <property type="entry name" value="4Fe-4S ferredoxins"/>
    <property type="match status" value="1"/>
</dbReference>
<dbReference type="NCBIfam" id="TIGR02494">
    <property type="entry name" value="PFLE_PFLC"/>
    <property type="match status" value="1"/>
</dbReference>
<evidence type="ECO:0000256" key="8">
    <source>
        <dbReference type="ARBA" id="ARBA00023014"/>
    </source>
</evidence>
<dbReference type="Pfam" id="PF12838">
    <property type="entry name" value="Fer4_7"/>
    <property type="match status" value="1"/>
</dbReference>
<dbReference type="PROSITE" id="PS00198">
    <property type="entry name" value="4FE4S_FER_1"/>
    <property type="match status" value="1"/>
</dbReference>
<reference evidence="11" key="1">
    <citation type="submission" date="2020-10" db="EMBL/GenBank/DDBJ databases">
        <authorList>
            <person name="Gilroy R."/>
        </authorList>
    </citation>
    <scope>NUCLEOTIDE SEQUENCE</scope>
    <source>
        <strain evidence="11">ChiHjej13B12-12457</strain>
    </source>
</reference>
<dbReference type="Pfam" id="PF13353">
    <property type="entry name" value="Fer4_12"/>
    <property type="match status" value="1"/>
</dbReference>
<comment type="caution">
    <text evidence="11">The sequence shown here is derived from an EMBL/GenBank/DDBJ whole genome shotgun (WGS) entry which is preliminary data.</text>
</comment>
<dbReference type="GO" id="GO:0016491">
    <property type="term" value="F:oxidoreductase activity"/>
    <property type="evidence" value="ECO:0007669"/>
    <property type="project" value="UniProtKB-KW"/>
</dbReference>
<evidence type="ECO:0000259" key="10">
    <source>
        <dbReference type="PROSITE" id="PS51918"/>
    </source>
</evidence>
<evidence type="ECO:0000256" key="2">
    <source>
        <dbReference type="ARBA" id="ARBA00009777"/>
    </source>
</evidence>
<keyword evidence="5" id="KW-0479">Metal-binding</keyword>
<protein>
    <submittedName>
        <fullName evidence="11">Glycyl-radical enzyme activating protein</fullName>
    </submittedName>
</protein>
<proteinExistence type="inferred from homology"/>
<evidence type="ECO:0000313" key="11">
    <source>
        <dbReference type="EMBL" id="HIR62569.1"/>
    </source>
</evidence>
<dbReference type="InterPro" id="IPR001989">
    <property type="entry name" value="Radical_activat_CS"/>
</dbReference>
<keyword evidence="3" id="KW-0004">4Fe-4S</keyword>
<dbReference type="SFLD" id="SFLDS00029">
    <property type="entry name" value="Radical_SAM"/>
    <property type="match status" value="1"/>
</dbReference>
<dbReference type="InterPro" id="IPR007197">
    <property type="entry name" value="rSAM"/>
</dbReference>
<evidence type="ECO:0000256" key="1">
    <source>
        <dbReference type="ARBA" id="ARBA00001966"/>
    </source>
</evidence>
<dbReference type="SFLD" id="SFLDG01066">
    <property type="entry name" value="organic_radical-activating_enz"/>
    <property type="match status" value="1"/>
</dbReference>
<dbReference type="PANTHER" id="PTHR30352">
    <property type="entry name" value="PYRUVATE FORMATE-LYASE-ACTIVATING ENZYME"/>
    <property type="match status" value="1"/>
</dbReference>
<keyword evidence="6" id="KW-0560">Oxidoreductase</keyword>
<evidence type="ECO:0000259" key="9">
    <source>
        <dbReference type="PROSITE" id="PS51379"/>
    </source>
</evidence>
<organism evidence="11 12">
    <name type="scientific">Candidatus Coprenecus avistercoris</name>
    <dbReference type="NCBI Taxonomy" id="2840730"/>
    <lineage>
        <taxon>Bacteria</taxon>
        <taxon>Pseudomonadati</taxon>
        <taxon>Bacteroidota</taxon>
        <taxon>Bacteroidia</taxon>
        <taxon>Bacteroidales</taxon>
        <taxon>Rikenellaceae</taxon>
        <taxon>Rikenellaceae incertae sedis</taxon>
        <taxon>Candidatus Coprenecus</taxon>
    </lineage>
</organism>
<dbReference type="PROSITE" id="PS51918">
    <property type="entry name" value="RADICAL_SAM"/>
    <property type="match status" value="1"/>
</dbReference>
<dbReference type="InterPro" id="IPR017900">
    <property type="entry name" value="4Fe4S_Fe_S_CS"/>
</dbReference>
<comment type="cofactor">
    <cofactor evidence="1">
        <name>[4Fe-4S] cluster</name>
        <dbReference type="ChEBI" id="CHEBI:49883"/>
    </cofactor>
</comment>
<keyword evidence="8" id="KW-0411">Iron-sulfur</keyword>
<dbReference type="AlphaFoldDB" id="A0A9D1E176"/>
<dbReference type="Gene3D" id="3.30.70.20">
    <property type="match status" value="1"/>
</dbReference>
<dbReference type="InterPro" id="IPR034457">
    <property type="entry name" value="Organic_radical-activating"/>
</dbReference>
<dbReference type="GO" id="GO:0051539">
    <property type="term" value="F:4 iron, 4 sulfur cluster binding"/>
    <property type="evidence" value="ECO:0007669"/>
    <property type="project" value="UniProtKB-KW"/>
</dbReference>
<evidence type="ECO:0000256" key="7">
    <source>
        <dbReference type="ARBA" id="ARBA00023004"/>
    </source>
</evidence>
<evidence type="ECO:0000256" key="3">
    <source>
        <dbReference type="ARBA" id="ARBA00022485"/>
    </source>
</evidence>
<dbReference type="PIRSF" id="PIRSF000371">
    <property type="entry name" value="PFL_act_enz"/>
    <property type="match status" value="1"/>
</dbReference>
<feature type="domain" description="4Fe-4S ferredoxin-type" evidence="9">
    <location>
        <begin position="44"/>
        <end position="73"/>
    </location>
</feature>
<dbReference type="InterPro" id="IPR017896">
    <property type="entry name" value="4Fe4S_Fe-S-bd"/>
</dbReference>
<keyword evidence="4" id="KW-0949">S-adenosyl-L-methionine</keyword>
<dbReference type="InterPro" id="IPR013785">
    <property type="entry name" value="Aldolase_TIM"/>
</dbReference>
<comment type="similarity">
    <text evidence="2">Belongs to the organic radical-activating enzymes family.</text>
</comment>
<feature type="domain" description="Radical SAM core" evidence="10">
    <location>
        <begin position="13"/>
        <end position="307"/>
    </location>
</feature>
<dbReference type="SFLD" id="SFLDG01118">
    <property type="entry name" value="activating_enzymes__group_2"/>
    <property type="match status" value="1"/>
</dbReference>